<keyword evidence="3" id="KW-0378">Hydrolase</keyword>
<dbReference type="PANTHER" id="PTHR38591">
    <property type="entry name" value="HYDROLASE"/>
    <property type="match status" value="1"/>
</dbReference>
<dbReference type="SUPFAM" id="SSF159245">
    <property type="entry name" value="AttH-like"/>
    <property type="match status" value="1"/>
</dbReference>
<dbReference type="GO" id="GO:0016787">
    <property type="term" value="F:hydrolase activity"/>
    <property type="evidence" value="ECO:0007669"/>
    <property type="project" value="UniProtKB-KW"/>
</dbReference>
<protein>
    <submittedName>
        <fullName evidence="3">Putative secreted hydrolase</fullName>
    </submittedName>
</protein>
<feature type="domain" description="AttH" evidence="2">
    <location>
        <begin position="40"/>
        <end position="218"/>
    </location>
</feature>
<dbReference type="Proteomes" id="UP000562027">
    <property type="component" value="Unassembled WGS sequence"/>
</dbReference>
<keyword evidence="4" id="KW-1185">Reference proteome</keyword>
<sequence length="366" mass="41019">MRRRSLLALAALPASPALAADPARLRFPRDFGAHPQSKLEWWYLTGILFAEARPAEPLFGYQLTFFRLKGPAASDHPSTLAARQVMIGHVALSDLRQGRLLHEQRLARVLPGLAEAGENDCRLQLRDWWLRREPGDPARASRYQARFNAPSFALDLQLQSQQPPLLQGDGGLSKKGPGAAQYSHYYSQVQMLTQARLRRDRQELRLRGLSWLDQEWSEQLLGSPAAPQDQAVGWDWAGINWQDGSALTLFRLRRADGSVLWSGGSWRSPQGGTRNFASHELQMQPLRLWQSPASQARYPVVWLLSTPVGEFKLQALMDAQEVDARLSTGMRYWEGAAELRSTDPVAPRLGLGYLEMTGYAGAMRLA</sequence>
<reference evidence="3 4" key="1">
    <citation type="submission" date="2020-08" db="EMBL/GenBank/DDBJ databases">
        <title>Functional genomics of gut bacteria from endangered species of beetles.</title>
        <authorList>
            <person name="Carlos-Shanley C."/>
        </authorList>
    </citation>
    <scope>NUCLEOTIDE SEQUENCE [LARGE SCALE GENOMIC DNA]</scope>
    <source>
        <strain evidence="3 4">S00239</strain>
    </source>
</reference>
<evidence type="ECO:0000313" key="4">
    <source>
        <dbReference type="Proteomes" id="UP000562027"/>
    </source>
</evidence>
<feature type="signal peptide" evidence="1">
    <location>
        <begin position="1"/>
        <end position="19"/>
    </location>
</feature>
<evidence type="ECO:0000313" key="3">
    <source>
        <dbReference type="EMBL" id="MBB4844303.1"/>
    </source>
</evidence>
<organism evidence="3 4">
    <name type="scientific">Roseateles oligotrophus</name>
    <dbReference type="NCBI Taxonomy" id="1769250"/>
    <lineage>
        <taxon>Bacteria</taxon>
        <taxon>Pseudomonadati</taxon>
        <taxon>Pseudomonadota</taxon>
        <taxon>Betaproteobacteria</taxon>
        <taxon>Burkholderiales</taxon>
        <taxon>Sphaerotilaceae</taxon>
        <taxon>Roseateles</taxon>
    </lineage>
</organism>
<dbReference type="AlphaFoldDB" id="A0A840LC83"/>
<evidence type="ECO:0000259" key="2">
    <source>
        <dbReference type="Pfam" id="PF07143"/>
    </source>
</evidence>
<dbReference type="Pfam" id="PF07143">
    <property type="entry name" value="CrtC"/>
    <property type="match status" value="1"/>
</dbReference>
<dbReference type="Gene3D" id="2.40.370.10">
    <property type="entry name" value="AttH-like domain"/>
    <property type="match status" value="2"/>
</dbReference>
<dbReference type="PANTHER" id="PTHR38591:SF1">
    <property type="entry name" value="BLL1000 PROTEIN"/>
    <property type="match status" value="1"/>
</dbReference>
<comment type="caution">
    <text evidence="3">The sequence shown here is derived from an EMBL/GenBank/DDBJ whole genome shotgun (WGS) entry which is preliminary data.</text>
</comment>
<dbReference type="InterPro" id="IPR023374">
    <property type="entry name" value="AttH-like_dom_sf"/>
</dbReference>
<dbReference type="InterPro" id="IPR010791">
    <property type="entry name" value="AttH_dom"/>
</dbReference>
<feature type="chain" id="PRO_5032879822" evidence="1">
    <location>
        <begin position="20"/>
        <end position="366"/>
    </location>
</feature>
<dbReference type="EMBL" id="JACHLP010000005">
    <property type="protein sequence ID" value="MBB4844303.1"/>
    <property type="molecule type" value="Genomic_DNA"/>
</dbReference>
<proteinExistence type="predicted"/>
<evidence type="ECO:0000256" key="1">
    <source>
        <dbReference type="SAM" id="SignalP"/>
    </source>
</evidence>
<dbReference type="Pfam" id="PF17186">
    <property type="entry name" value="Lipocalin_9"/>
    <property type="match status" value="1"/>
</dbReference>
<keyword evidence="1" id="KW-0732">Signal</keyword>
<dbReference type="RefSeq" id="WP_184300494.1">
    <property type="nucleotide sequence ID" value="NZ_JACHLP010000005.1"/>
</dbReference>
<accession>A0A840LC83</accession>
<name>A0A840LC83_9BURK</name>
<gene>
    <name evidence="3" type="ORF">HNP55_002839</name>
</gene>